<evidence type="ECO:0000313" key="7">
    <source>
        <dbReference type="Proteomes" id="UP000092544"/>
    </source>
</evidence>
<evidence type="ECO:0000256" key="4">
    <source>
        <dbReference type="ARBA" id="ARBA00023163"/>
    </source>
</evidence>
<dbReference type="PANTHER" id="PTHR30118:SF15">
    <property type="entry name" value="TRANSCRIPTIONAL REGULATORY PROTEIN"/>
    <property type="match status" value="1"/>
</dbReference>
<evidence type="ECO:0000256" key="1">
    <source>
        <dbReference type="ARBA" id="ARBA00009437"/>
    </source>
</evidence>
<keyword evidence="7" id="KW-1185">Reference proteome</keyword>
<dbReference type="PROSITE" id="PS50931">
    <property type="entry name" value="HTH_LYSR"/>
    <property type="match status" value="1"/>
</dbReference>
<dbReference type="PANTHER" id="PTHR30118">
    <property type="entry name" value="HTH-TYPE TRANSCRIPTIONAL REGULATOR LEUO-RELATED"/>
    <property type="match status" value="1"/>
</dbReference>
<dbReference type="PRINTS" id="PR00039">
    <property type="entry name" value="HTHLYSR"/>
</dbReference>
<dbReference type="RefSeq" id="WP_067018800.1">
    <property type="nucleotide sequence ID" value="NZ_FLOB01000011.1"/>
</dbReference>
<dbReference type="Proteomes" id="UP000092544">
    <property type="component" value="Unassembled WGS sequence"/>
</dbReference>
<dbReference type="GO" id="GO:0003700">
    <property type="term" value="F:DNA-binding transcription factor activity"/>
    <property type="evidence" value="ECO:0007669"/>
    <property type="project" value="InterPro"/>
</dbReference>
<organism evidence="6 7">
    <name type="scientific">Marinomonas spartinae</name>
    <dbReference type="NCBI Taxonomy" id="1792290"/>
    <lineage>
        <taxon>Bacteria</taxon>
        <taxon>Pseudomonadati</taxon>
        <taxon>Pseudomonadota</taxon>
        <taxon>Gammaproteobacteria</taxon>
        <taxon>Oceanospirillales</taxon>
        <taxon>Oceanospirillaceae</taxon>
        <taxon>Marinomonas</taxon>
    </lineage>
</organism>
<dbReference type="InterPro" id="IPR050389">
    <property type="entry name" value="LysR-type_TF"/>
</dbReference>
<dbReference type="Gene3D" id="1.10.10.10">
    <property type="entry name" value="Winged helix-like DNA-binding domain superfamily/Winged helix DNA-binding domain"/>
    <property type="match status" value="1"/>
</dbReference>
<evidence type="ECO:0000256" key="2">
    <source>
        <dbReference type="ARBA" id="ARBA00023015"/>
    </source>
</evidence>
<name>A0A1A8TQZ7_9GAMM</name>
<keyword evidence="4" id="KW-0804">Transcription</keyword>
<keyword evidence="3" id="KW-0238">DNA-binding</keyword>
<dbReference type="InterPro" id="IPR000847">
    <property type="entry name" value="LysR_HTH_N"/>
</dbReference>
<reference evidence="6 7" key="1">
    <citation type="submission" date="2016-06" db="EMBL/GenBank/DDBJ databases">
        <authorList>
            <person name="Kjaerup R.B."/>
            <person name="Dalgaard T.S."/>
            <person name="Juul-Madsen H.R."/>
        </authorList>
    </citation>
    <scope>NUCLEOTIDE SEQUENCE [LARGE SCALE GENOMIC DNA]</scope>
    <source>
        <strain evidence="6 7">CECT 8886</strain>
    </source>
</reference>
<evidence type="ECO:0000313" key="6">
    <source>
        <dbReference type="EMBL" id="SBS35899.1"/>
    </source>
</evidence>
<evidence type="ECO:0000256" key="3">
    <source>
        <dbReference type="ARBA" id="ARBA00023125"/>
    </source>
</evidence>
<dbReference type="EMBL" id="FLOB01000011">
    <property type="protein sequence ID" value="SBS35899.1"/>
    <property type="molecule type" value="Genomic_DNA"/>
</dbReference>
<dbReference type="STRING" id="1792290.MSP8886_03511"/>
<dbReference type="Pfam" id="PF00126">
    <property type="entry name" value="HTH_1"/>
    <property type="match status" value="1"/>
</dbReference>
<dbReference type="Gene3D" id="3.40.190.10">
    <property type="entry name" value="Periplasmic binding protein-like II"/>
    <property type="match status" value="2"/>
</dbReference>
<feature type="domain" description="HTH lysR-type" evidence="5">
    <location>
        <begin position="20"/>
        <end position="66"/>
    </location>
</feature>
<gene>
    <name evidence="6" type="primary">nodD2_2</name>
    <name evidence="6" type="ORF">MSP8886_03511</name>
</gene>
<dbReference type="SUPFAM" id="SSF53850">
    <property type="entry name" value="Periplasmic binding protein-like II"/>
    <property type="match status" value="1"/>
</dbReference>
<dbReference type="GO" id="GO:0003677">
    <property type="term" value="F:DNA binding"/>
    <property type="evidence" value="ECO:0007669"/>
    <property type="project" value="UniProtKB-KW"/>
</dbReference>
<dbReference type="OrthoDB" id="8839911at2"/>
<proteinExistence type="inferred from homology"/>
<dbReference type="AlphaFoldDB" id="A0A1A8TQZ7"/>
<dbReference type="CDD" id="cd08417">
    <property type="entry name" value="PBP2_Nitroaromatics_like"/>
    <property type="match status" value="1"/>
</dbReference>
<sequence length="317" mass="35878">MLSNALQQLDLKTLTGLLYLLEERHVGRAAARLNLSQSAMSRLLNRLREAFDDPLFIRTAQAMVPTAKAMTLETPIRQMLQKIASLDESYAFSPHSSERVFRLQTTHYQAQAYVPAIAERFYQAAPHAILETSTLTEASLLSPAQPRVDVVLCSEYVQVPTYFETKLLGYETFRCLMAKDHPLARQDSISMDDYLAYSHILVTMGGSGWVISDSVLGERAQERRFALRTPYFLAALETVGRTQLLMSTSGLLPERFQEQFGLVMKPLPVAFPDIRYFIGWSKFVSQDPAATWFRQLVREVATSLIPYPESVRDEGEI</sequence>
<dbReference type="InterPro" id="IPR005119">
    <property type="entry name" value="LysR_subst-bd"/>
</dbReference>
<dbReference type="InterPro" id="IPR037402">
    <property type="entry name" value="YidZ_PBP2"/>
</dbReference>
<keyword evidence="2" id="KW-0805">Transcription regulation</keyword>
<dbReference type="Pfam" id="PF03466">
    <property type="entry name" value="LysR_substrate"/>
    <property type="match status" value="1"/>
</dbReference>
<protein>
    <submittedName>
        <fullName evidence="6">Nodulation protein D 2</fullName>
    </submittedName>
</protein>
<dbReference type="SUPFAM" id="SSF46785">
    <property type="entry name" value="Winged helix' DNA-binding domain"/>
    <property type="match status" value="1"/>
</dbReference>
<evidence type="ECO:0000259" key="5">
    <source>
        <dbReference type="PROSITE" id="PS50931"/>
    </source>
</evidence>
<dbReference type="InterPro" id="IPR036390">
    <property type="entry name" value="WH_DNA-bd_sf"/>
</dbReference>
<dbReference type="InterPro" id="IPR036388">
    <property type="entry name" value="WH-like_DNA-bd_sf"/>
</dbReference>
<accession>A0A1A8TQZ7</accession>
<comment type="similarity">
    <text evidence="1">Belongs to the LysR transcriptional regulatory family.</text>
</comment>